<name>A0A9N8ZRX3_9GLOM</name>
<accession>A0A9N8ZRX3</accession>
<keyword evidence="3" id="KW-1185">Reference proteome</keyword>
<evidence type="ECO:0000313" key="3">
    <source>
        <dbReference type="Proteomes" id="UP000789759"/>
    </source>
</evidence>
<organism evidence="2 3">
    <name type="scientific">Cetraspora pellucida</name>
    <dbReference type="NCBI Taxonomy" id="1433469"/>
    <lineage>
        <taxon>Eukaryota</taxon>
        <taxon>Fungi</taxon>
        <taxon>Fungi incertae sedis</taxon>
        <taxon>Mucoromycota</taxon>
        <taxon>Glomeromycotina</taxon>
        <taxon>Glomeromycetes</taxon>
        <taxon>Diversisporales</taxon>
        <taxon>Gigasporaceae</taxon>
        <taxon>Cetraspora</taxon>
    </lineage>
</organism>
<dbReference type="EMBL" id="CAJVQA010001191">
    <property type="protein sequence ID" value="CAG8506001.1"/>
    <property type="molecule type" value="Genomic_DNA"/>
</dbReference>
<proteinExistence type="predicted"/>
<evidence type="ECO:0000256" key="1">
    <source>
        <dbReference type="SAM" id="Coils"/>
    </source>
</evidence>
<dbReference type="Proteomes" id="UP000789759">
    <property type="component" value="Unassembled WGS sequence"/>
</dbReference>
<reference evidence="2" key="1">
    <citation type="submission" date="2021-06" db="EMBL/GenBank/DDBJ databases">
        <authorList>
            <person name="Kallberg Y."/>
            <person name="Tangrot J."/>
            <person name="Rosling A."/>
        </authorList>
    </citation>
    <scope>NUCLEOTIDE SEQUENCE</scope>
    <source>
        <strain evidence="2">FL966</strain>
    </source>
</reference>
<gene>
    <name evidence="2" type="ORF">CPELLU_LOCUS2685</name>
</gene>
<dbReference type="OrthoDB" id="2441131at2759"/>
<feature type="coiled-coil region" evidence="1">
    <location>
        <begin position="144"/>
        <end position="171"/>
    </location>
</feature>
<protein>
    <submittedName>
        <fullName evidence="2">4233_t:CDS:1</fullName>
    </submittedName>
</protein>
<comment type="caution">
    <text evidence="2">The sequence shown here is derived from an EMBL/GenBank/DDBJ whole genome shotgun (WGS) entry which is preliminary data.</text>
</comment>
<evidence type="ECO:0000313" key="2">
    <source>
        <dbReference type="EMBL" id="CAG8506001.1"/>
    </source>
</evidence>
<keyword evidence="1" id="KW-0175">Coiled coil</keyword>
<sequence length="491" mass="56107">MTVLENANAGDFDNAVKCNILKSMMGGKYVPVLANNNLESKILIEDNTYEAKVWPLLLGVTDNNVQVIEFLKSHLTGDFYTWMRIANTADINAFFTELKNMWLEHAPNLNGQVSQQSSYNTKIIEAPIILQSVFPIPDIQKMIDEALAKQKSNYDAEIKKLRKEVQLSKVQKTQIPVPQTIEPVRQPRAPPSNLITKEDYETYYLGKYLNNLGIYSKENLDSNYSKKPFQRSHPQQKDNSTRLEKKVDKIGHMLSHLNINNQPKKPIAKSNRTQQYYPFQPINYNFLANNENIPVNKNLPGNSANPSSDLATIHPKTYDQLLSKLLPAMQKMCQSHTVQKKESDEWFSSLQYLNASINDLSISKSFLDNGSNYKHITESLEWFTDVPVSIKDKDDKTVTATGNFTRIDNDEPEPMLCLGMTWIRKVQGILDPNKNQFRMKLHGRSFIIPTFSKTPEVSQIMITEEWLDIALKADKVLAERCSQLTETKIKA</sequence>
<dbReference type="AlphaFoldDB" id="A0A9N8ZRX3"/>